<name>A0A096BWJ2_9BACT</name>
<dbReference type="Pfam" id="PF04773">
    <property type="entry name" value="FecR"/>
    <property type="match status" value="1"/>
</dbReference>
<dbReference type="RefSeq" id="WP_036871263.1">
    <property type="nucleotide sequence ID" value="NZ_JRNN01000004.1"/>
</dbReference>
<protein>
    <recommendedName>
        <fullName evidence="6">Anti-sigma factor</fullName>
    </recommendedName>
</protein>
<evidence type="ECO:0000313" key="5">
    <source>
        <dbReference type="Proteomes" id="UP000029556"/>
    </source>
</evidence>
<feature type="domain" description="FecR protein" evidence="2">
    <location>
        <begin position="101"/>
        <end position="195"/>
    </location>
</feature>
<gene>
    <name evidence="4" type="ORF">HMPREF2137_00360</name>
</gene>
<dbReference type="EMBL" id="JRNN01000004">
    <property type="protein sequence ID" value="KGF37464.1"/>
    <property type="molecule type" value="Genomic_DNA"/>
</dbReference>
<comment type="caution">
    <text evidence="4">The sequence shown here is derived from an EMBL/GenBank/DDBJ whole genome shotgun (WGS) entry which is preliminary data.</text>
</comment>
<keyword evidence="1" id="KW-1133">Transmembrane helix</keyword>
<dbReference type="InterPro" id="IPR032508">
    <property type="entry name" value="FecR_C"/>
</dbReference>
<organism evidence="4 5">
    <name type="scientific">Hoylesella buccalis DNF00853</name>
    <dbReference type="NCBI Taxonomy" id="1401074"/>
    <lineage>
        <taxon>Bacteria</taxon>
        <taxon>Pseudomonadati</taxon>
        <taxon>Bacteroidota</taxon>
        <taxon>Bacteroidia</taxon>
        <taxon>Bacteroidales</taxon>
        <taxon>Prevotellaceae</taxon>
        <taxon>Hoylesella</taxon>
    </lineage>
</organism>
<evidence type="ECO:0000259" key="3">
    <source>
        <dbReference type="Pfam" id="PF16344"/>
    </source>
</evidence>
<reference evidence="4 5" key="1">
    <citation type="submission" date="2014-07" db="EMBL/GenBank/DDBJ databases">
        <authorList>
            <person name="McCorrison J."/>
            <person name="Sanka R."/>
            <person name="Torralba M."/>
            <person name="Gillis M."/>
            <person name="Haft D.H."/>
            <person name="Methe B."/>
            <person name="Sutton G."/>
            <person name="Nelson K.E."/>
        </authorList>
    </citation>
    <scope>NUCLEOTIDE SEQUENCE [LARGE SCALE GENOMIC DNA]</scope>
    <source>
        <strain evidence="4 5">DNF00853</strain>
    </source>
</reference>
<dbReference type="Pfam" id="PF16344">
    <property type="entry name" value="FecR_C"/>
    <property type="match status" value="1"/>
</dbReference>
<proteinExistence type="predicted"/>
<evidence type="ECO:0000256" key="1">
    <source>
        <dbReference type="SAM" id="Phobius"/>
    </source>
</evidence>
<evidence type="ECO:0008006" key="6">
    <source>
        <dbReference type="Google" id="ProtNLM"/>
    </source>
</evidence>
<evidence type="ECO:0000259" key="2">
    <source>
        <dbReference type="Pfam" id="PF04773"/>
    </source>
</evidence>
<dbReference type="PIRSF" id="PIRSF018266">
    <property type="entry name" value="FecR"/>
    <property type="match status" value="1"/>
</dbReference>
<dbReference type="AlphaFoldDB" id="A0A096BWJ2"/>
<dbReference type="Proteomes" id="UP000029556">
    <property type="component" value="Unassembled WGS sequence"/>
</dbReference>
<keyword evidence="1" id="KW-0812">Transmembrane</keyword>
<dbReference type="PANTHER" id="PTHR30273">
    <property type="entry name" value="PERIPLASMIC SIGNAL SENSOR AND SIGMA FACTOR ACTIVATOR FECR-RELATED"/>
    <property type="match status" value="1"/>
</dbReference>
<feature type="domain" description="Protein FecR C-terminal" evidence="3">
    <location>
        <begin position="239"/>
        <end position="306"/>
    </location>
</feature>
<accession>A0A096BWJ2</accession>
<dbReference type="Gene3D" id="3.55.50.30">
    <property type="match status" value="1"/>
</dbReference>
<dbReference type="OrthoDB" id="643766at2"/>
<evidence type="ECO:0000313" key="4">
    <source>
        <dbReference type="EMBL" id="KGF37464.1"/>
    </source>
</evidence>
<dbReference type="GO" id="GO:0016989">
    <property type="term" value="F:sigma factor antagonist activity"/>
    <property type="evidence" value="ECO:0007669"/>
    <property type="project" value="TreeGrafter"/>
</dbReference>
<dbReference type="InterPro" id="IPR012373">
    <property type="entry name" value="Ferrdict_sens_TM"/>
</dbReference>
<dbReference type="InterPro" id="IPR006860">
    <property type="entry name" value="FecR"/>
</dbReference>
<sequence>MEQELLYRYMTGSLTEEERKTIVEWIGESPANKQEFIRLHRVYDAALWSEKNDEHSASGASHRVKMRYLWRIAAAVFLLMGTALTWYVASQRHDTRQLVTVYSPTGQRTEMLLPDGSKVWLNSNSKLTFDAVMDGKKRAVALDGEAYFKVAKQKERPFVVSTSKMDIQVLGTEFNVCAYTNEKEWETSLVNGKIELINEAKHIRTTLAPNTTATLIGNTLIQKTIENADYFLWREGVLAIKNKALLDVMHLLNNYFDYNIIVKNKRIANKRYTGKFRTKDGIEHVLRVLQLDNNFTYTKNNDTKTIIIH</sequence>
<dbReference type="FunFam" id="2.60.120.1440:FF:000001">
    <property type="entry name" value="Putative anti-sigma factor"/>
    <property type="match status" value="1"/>
</dbReference>
<feature type="transmembrane region" description="Helical" evidence="1">
    <location>
        <begin position="68"/>
        <end position="89"/>
    </location>
</feature>
<dbReference type="PANTHER" id="PTHR30273:SF2">
    <property type="entry name" value="PROTEIN FECR"/>
    <property type="match status" value="1"/>
</dbReference>
<keyword evidence="1" id="KW-0472">Membrane</keyword>
<dbReference type="Gene3D" id="2.60.120.1440">
    <property type="match status" value="1"/>
</dbReference>